<evidence type="ECO:0000313" key="2">
    <source>
        <dbReference type="EMBL" id="KAK2616292.1"/>
    </source>
</evidence>
<accession>A0AAJ0CYC7</accession>
<sequence length="184" mass="21252">MDDILKKQGSTRPETHVAEDYGIVINGRQTISKLFRVNRESRNLARSFYRVHLHCWLMHGETIFKKPVKPGMLYFNPEQDYLHLANKFGMNPEVQDEDKIVEFLHQLKTTHDHHKIGVLHLAFDVADFTHRGSLFHQNPTTINQVYKASVIQILKQLRQVLFIQVQSSVAYGHGPTIVMAPVDV</sequence>
<dbReference type="AlphaFoldDB" id="A0AAJ0CYC7"/>
<evidence type="ECO:0000313" key="3">
    <source>
        <dbReference type="Proteomes" id="UP001251528"/>
    </source>
</evidence>
<keyword evidence="3" id="KW-1185">Reference proteome</keyword>
<dbReference type="Proteomes" id="UP001251528">
    <property type="component" value="Unassembled WGS sequence"/>
</dbReference>
<name>A0AAJ0CYC7_9HYPO</name>
<proteinExistence type="predicted"/>
<dbReference type="Pfam" id="PF20150">
    <property type="entry name" value="2EXR"/>
    <property type="match status" value="1"/>
</dbReference>
<reference evidence="2" key="1">
    <citation type="submission" date="2023-06" db="EMBL/GenBank/DDBJ databases">
        <title>Conoideocrella luteorostrata (Hypocreales: Clavicipitaceae), a potential biocontrol fungus for elongate hemlock scale in United States Christmas tree production areas.</title>
        <authorList>
            <person name="Barrett H."/>
            <person name="Lovett B."/>
            <person name="Macias A.M."/>
            <person name="Stajich J.E."/>
            <person name="Kasson M.T."/>
        </authorList>
    </citation>
    <scope>NUCLEOTIDE SEQUENCE</scope>
    <source>
        <strain evidence="2">ARSEF 14590</strain>
    </source>
</reference>
<gene>
    <name evidence="2" type="ORF">QQS21_000726</name>
</gene>
<dbReference type="InterPro" id="IPR045518">
    <property type="entry name" value="2EXR"/>
</dbReference>
<feature type="domain" description="2EXR" evidence="1">
    <location>
        <begin position="22"/>
        <end position="82"/>
    </location>
</feature>
<comment type="caution">
    <text evidence="2">The sequence shown here is derived from an EMBL/GenBank/DDBJ whole genome shotgun (WGS) entry which is preliminary data.</text>
</comment>
<evidence type="ECO:0000259" key="1">
    <source>
        <dbReference type="Pfam" id="PF20150"/>
    </source>
</evidence>
<organism evidence="2 3">
    <name type="scientific">Conoideocrella luteorostrata</name>
    <dbReference type="NCBI Taxonomy" id="1105319"/>
    <lineage>
        <taxon>Eukaryota</taxon>
        <taxon>Fungi</taxon>
        <taxon>Dikarya</taxon>
        <taxon>Ascomycota</taxon>
        <taxon>Pezizomycotina</taxon>
        <taxon>Sordariomycetes</taxon>
        <taxon>Hypocreomycetidae</taxon>
        <taxon>Hypocreales</taxon>
        <taxon>Clavicipitaceae</taxon>
        <taxon>Conoideocrella</taxon>
    </lineage>
</organism>
<dbReference type="EMBL" id="JASWJB010000007">
    <property type="protein sequence ID" value="KAK2616292.1"/>
    <property type="molecule type" value="Genomic_DNA"/>
</dbReference>
<protein>
    <recommendedName>
        <fullName evidence="1">2EXR domain-containing protein</fullName>
    </recommendedName>
</protein>